<proteinExistence type="predicted"/>
<evidence type="ECO:0000256" key="1">
    <source>
        <dbReference type="SAM" id="MobiDB-lite"/>
    </source>
</evidence>
<gene>
    <name evidence="2" type="ORF">E3N88_28560</name>
</gene>
<name>A0A5N6MZT8_9ASTR</name>
<feature type="region of interest" description="Disordered" evidence="1">
    <location>
        <begin position="134"/>
        <end position="217"/>
    </location>
</feature>
<protein>
    <submittedName>
        <fullName evidence="2">Uncharacterized protein</fullName>
    </submittedName>
</protein>
<evidence type="ECO:0000313" key="3">
    <source>
        <dbReference type="Proteomes" id="UP000326396"/>
    </source>
</evidence>
<dbReference type="AlphaFoldDB" id="A0A5N6MZT8"/>
<evidence type="ECO:0000313" key="2">
    <source>
        <dbReference type="EMBL" id="KAD4179969.1"/>
    </source>
</evidence>
<keyword evidence="3" id="KW-1185">Reference proteome</keyword>
<sequence>MPCVEPGTQKWCEGQLGRDWPNGQGTARSNGSWPNGQGRRAPFADQSLIRSLSPFANHSHSLGYEHLIRPGSKPHTVMSHSFTWEAIRPKIKEIPSDLDHLHSANTCAPFIQSAQLLQAHITRQTPMKLIRPTNPVSTQEAVSGPTSTSSTVEDSTQEMVNMGENHARNGVTDCPESRNEEKNRKMDENGLGRHRPRSSRKCDMEAPAAVGQNMSTAKSSTGMSCQLRLIVKEVLWKHEPFDCVSPVQLKKSYACMSYQLRVDSYRVSCCTSLFDFRSAVDGEVPSPYE</sequence>
<feature type="compositionally biased region" description="Polar residues" evidence="1">
    <location>
        <begin position="23"/>
        <end position="35"/>
    </location>
</feature>
<dbReference type="EMBL" id="SZYD01000014">
    <property type="protein sequence ID" value="KAD4179969.1"/>
    <property type="molecule type" value="Genomic_DNA"/>
</dbReference>
<accession>A0A5N6MZT8</accession>
<feature type="compositionally biased region" description="Polar residues" evidence="1">
    <location>
        <begin position="134"/>
        <end position="159"/>
    </location>
</feature>
<organism evidence="2 3">
    <name type="scientific">Mikania micrantha</name>
    <name type="common">bitter vine</name>
    <dbReference type="NCBI Taxonomy" id="192012"/>
    <lineage>
        <taxon>Eukaryota</taxon>
        <taxon>Viridiplantae</taxon>
        <taxon>Streptophyta</taxon>
        <taxon>Embryophyta</taxon>
        <taxon>Tracheophyta</taxon>
        <taxon>Spermatophyta</taxon>
        <taxon>Magnoliopsida</taxon>
        <taxon>eudicotyledons</taxon>
        <taxon>Gunneridae</taxon>
        <taxon>Pentapetalae</taxon>
        <taxon>asterids</taxon>
        <taxon>campanulids</taxon>
        <taxon>Asterales</taxon>
        <taxon>Asteraceae</taxon>
        <taxon>Asteroideae</taxon>
        <taxon>Heliantheae alliance</taxon>
        <taxon>Eupatorieae</taxon>
        <taxon>Mikania</taxon>
    </lineage>
</organism>
<reference evidence="2 3" key="1">
    <citation type="submission" date="2019-05" db="EMBL/GenBank/DDBJ databases">
        <title>Mikania micrantha, genome provides insights into the molecular mechanism of rapid growth.</title>
        <authorList>
            <person name="Liu B."/>
        </authorList>
    </citation>
    <scope>NUCLEOTIDE SEQUENCE [LARGE SCALE GENOMIC DNA]</scope>
    <source>
        <strain evidence="2">NLD-2019</strain>
        <tissue evidence="2">Leaf</tissue>
    </source>
</reference>
<feature type="compositionally biased region" description="Basic and acidic residues" evidence="1">
    <location>
        <begin position="175"/>
        <end position="191"/>
    </location>
</feature>
<dbReference type="Proteomes" id="UP000326396">
    <property type="component" value="Linkage Group LG4"/>
</dbReference>
<feature type="region of interest" description="Disordered" evidence="1">
    <location>
        <begin position="14"/>
        <end position="41"/>
    </location>
</feature>
<comment type="caution">
    <text evidence="2">The sequence shown here is derived from an EMBL/GenBank/DDBJ whole genome shotgun (WGS) entry which is preliminary data.</text>
</comment>
<dbReference type="OrthoDB" id="2410195at2759"/>